<proteinExistence type="predicted"/>
<dbReference type="OrthoDB" id="5326237at2759"/>
<accession>A0A2T2ZZ02</accession>
<keyword evidence="3" id="KW-1185">Reference proteome</keyword>
<name>A0A2T2ZZ02_9PEZI</name>
<protein>
    <submittedName>
        <fullName evidence="2">Uncharacterized protein</fullName>
    </submittedName>
</protein>
<dbReference type="EMBL" id="KZ678550">
    <property type="protein sequence ID" value="PSR79903.1"/>
    <property type="molecule type" value="Genomic_DNA"/>
</dbReference>
<evidence type="ECO:0000256" key="1">
    <source>
        <dbReference type="SAM" id="MobiDB-lite"/>
    </source>
</evidence>
<dbReference type="AlphaFoldDB" id="A0A2T2ZZ02"/>
<organism evidence="2 3">
    <name type="scientific">Coniella lustricola</name>
    <dbReference type="NCBI Taxonomy" id="2025994"/>
    <lineage>
        <taxon>Eukaryota</taxon>
        <taxon>Fungi</taxon>
        <taxon>Dikarya</taxon>
        <taxon>Ascomycota</taxon>
        <taxon>Pezizomycotina</taxon>
        <taxon>Sordariomycetes</taxon>
        <taxon>Sordariomycetidae</taxon>
        <taxon>Diaporthales</taxon>
        <taxon>Schizoparmaceae</taxon>
        <taxon>Coniella</taxon>
    </lineage>
</organism>
<feature type="region of interest" description="Disordered" evidence="1">
    <location>
        <begin position="72"/>
        <end position="112"/>
    </location>
</feature>
<dbReference type="STRING" id="2025994.A0A2T2ZZ02"/>
<dbReference type="InParanoid" id="A0A2T2ZZ02"/>
<sequence>MNDTGDKPPTNADLWDEAAIEEALKDLRDLHHRVRQMRLTVPKMSERVCASRTTETGEIREAIGNARKEIDDLKHNMTKPESKKIFEHAKQSRQDDSKDIKPWDPKDETKLV</sequence>
<dbReference type="Proteomes" id="UP000241462">
    <property type="component" value="Unassembled WGS sequence"/>
</dbReference>
<reference evidence="2 3" key="1">
    <citation type="journal article" date="2018" name="Mycol. Prog.">
        <title>Coniella lustricola, a new species from submerged detritus.</title>
        <authorList>
            <person name="Raudabaugh D.B."/>
            <person name="Iturriaga T."/>
            <person name="Carver A."/>
            <person name="Mondo S."/>
            <person name="Pangilinan J."/>
            <person name="Lipzen A."/>
            <person name="He G."/>
            <person name="Amirebrahimi M."/>
            <person name="Grigoriev I.V."/>
            <person name="Miller A.N."/>
        </authorList>
    </citation>
    <scope>NUCLEOTIDE SEQUENCE [LARGE SCALE GENOMIC DNA]</scope>
    <source>
        <strain evidence="2 3">B22-T-1</strain>
    </source>
</reference>
<gene>
    <name evidence="2" type="ORF">BD289DRAFT_476371</name>
</gene>
<evidence type="ECO:0000313" key="3">
    <source>
        <dbReference type="Proteomes" id="UP000241462"/>
    </source>
</evidence>
<evidence type="ECO:0000313" key="2">
    <source>
        <dbReference type="EMBL" id="PSR79903.1"/>
    </source>
</evidence>